<evidence type="ECO:0000313" key="1">
    <source>
        <dbReference type="EMBL" id="QJB02176.1"/>
    </source>
</evidence>
<protein>
    <submittedName>
        <fullName evidence="1">Uncharacterized protein</fullName>
    </submittedName>
</protein>
<name>A0A6M3MAC1_9ZZZZ</name>
<organism evidence="1">
    <name type="scientific">viral metagenome</name>
    <dbReference type="NCBI Taxonomy" id="1070528"/>
    <lineage>
        <taxon>unclassified sequences</taxon>
        <taxon>metagenomes</taxon>
        <taxon>organismal metagenomes</taxon>
    </lineage>
</organism>
<dbReference type="EMBL" id="MT143764">
    <property type="protein sequence ID" value="QJB02176.1"/>
    <property type="molecule type" value="Genomic_DNA"/>
</dbReference>
<reference evidence="1" key="1">
    <citation type="submission" date="2020-03" db="EMBL/GenBank/DDBJ databases">
        <title>The deep terrestrial virosphere.</title>
        <authorList>
            <person name="Holmfeldt K."/>
            <person name="Nilsson E."/>
            <person name="Simone D."/>
            <person name="Lopez-Fernandez M."/>
            <person name="Wu X."/>
            <person name="de Brujin I."/>
            <person name="Lundin D."/>
            <person name="Andersson A."/>
            <person name="Bertilsson S."/>
            <person name="Dopson M."/>
        </authorList>
    </citation>
    <scope>NUCLEOTIDE SEQUENCE</scope>
    <source>
        <strain evidence="1">MM171B01423</strain>
    </source>
</reference>
<dbReference type="AlphaFoldDB" id="A0A6M3MAC1"/>
<proteinExistence type="predicted"/>
<accession>A0A6M3MAC1</accession>
<sequence>MSSFHTMVHYYWKEGDEIVVQNWVGGMKGQEHRHSPEDFKRWSKDIKAENLIDLDEEKS</sequence>
<gene>
    <name evidence="1" type="ORF">MM171B01423_0007</name>
</gene>